<dbReference type="Proteomes" id="UP000321306">
    <property type="component" value="Unassembled WGS sequence"/>
</dbReference>
<name>A0A511N0K5_DEIC1</name>
<protein>
    <submittedName>
        <fullName evidence="1">Uncharacterized protein</fullName>
    </submittedName>
</protein>
<evidence type="ECO:0000313" key="1">
    <source>
        <dbReference type="EMBL" id="GEM46374.1"/>
    </source>
</evidence>
<sequence length="113" mass="13225">MTQKPSLQKDWRRFAVVPEGIQQFALNGWFATWPDLHLLAVVCRHGRLEVLEFCWQGEVFRVQVQEDEIWLFCQNPRCSRVQQQVLQHLLNNAKSGVWTAPAPQRSRVQARSV</sequence>
<dbReference type="EMBL" id="BJXB01000007">
    <property type="protein sequence ID" value="GEM46374.1"/>
    <property type="molecule type" value="Genomic_DNA"/>
</dbReference>
<organism evidence="1 2">
    <name type="scientific">Deinococcus cellulosilyticus (strain DSM 18568 / NBRC 106333 / KACC 11606 / 5516J-15)</name>
    <dbReference type="NCBI Taxonomy" id="1223518"/>
    <lineage>
        <taxon>Bacteria</taxon>
        <taxon>Thermotogati</taxon>
        <taxon>Deinococcota</taxon>
        <taxon>Deinococci</taxon>
        <taxon>Deinococcales</taxon>
        <taxon>Deinococcaceae</taxon>
        <taxon>Deinococcus</taxon>
    </lineage>
</organism>
<dbReference type="RefSeq" id="WP_146884187.1">
    <property type="nucleotide sequence ID" value="NZ_BJXB01000007.1"/>
</dbReference>
<accession>A0A511N0K5</accession>
<proteinExistence type="predicted"/>
<dbReference type="AlphaFoldDB" id="A0A511N0K5"/>
<gene>
    <name evidence="1" type="ORF">DC3_20090</name>
</gene>
<comment type="caution">
    <text evidence="1">The sequence shown here is derived from an EMBL/GenBank/DDBJ whole genome shotgun (WGS) entry which is preliminary data.</text>
</comment>
<keyword evidence="2" id="KW-1185">Reference proteome</keyword>
<dbReference type="OrthoDB" id="9946175at2"/>
<reference evidence="1 2" key="1">
    <citation type="submission" date="2019-07" db="EMBL/GenBank/DDBJ databases">
        <title>Whole genome shotgun sequence of Deinococcus cellulosilyticus NBRC 106333.</title>
        <authorList>
            <person name="Hosoyama A."/>
            <person name="Uohara A."/>
            <person name="Ohji S."/>
            <person name="Ichikawa N."/>
        </authorList>
    </citation>
    <scope>NUCLEOTIDE SEQUENCE [LARGE SCALE GENOMIC DNA]</scope>
    <source>
        <strain evidence="1 2">NBRC 106333</strain>
    </source>
</reference>
<evidence type="ECO:0000313" key="2">
    <source>
        <dbReference type="Proteomes" id="UP000321306"/>
    </source>
</evidence>